<dbReference type="AlphaFoldDB" id="A0A1G5LPM3"/>
<organism evidence="1 2">
    <name type="scientific">Microvirga guangxiensis</name>
    <dbReference type="NCBI Taxonomy" id="549386"/>
    <lineage>
        <taxon>Bacteria</taxon>
        <taxon>Pseudomonadati</taxon>
        <taxon>Pseudomonadota</taxon>
        <taxon>Alphaproteobacteria</taxon>
        <taxon>Hyphomicrobiales</taxon>
        <taxon>Methylobacteriaceae</taxon>
        <taxon>Microvirga</taxon>
    </lineage>
</organism>
<dbReference type="Proteomes" id="UP000199569">
    <property type="component" value="Unassembled WGS sequence"/>
</dbReference>
<dbReference type="EMBL" id="FMVJ01000025">
    <property type="protein sequence ID" value="SCZ14238.1"/>
    <property type="molecule type" value="Genomic_DNA"/>
</dbReference>
<dbReference type="InterPro" id="IPR007420">
    <property type="entry name" value="DUF465"/>
</dbReference>
<evidence type="ECO:0000313" key="2">
    <source>
        <dbReference type="Proteomes" id="UP000199569"/>
    </source>
</evidence>
<accession>A0A1G5LPM3</accession>
<gene>
    <name evidence="1" type="ORF">SAMN02927923_04534</name>
</gene>
<dbReference type="Pfam" id="PF04325">
    <property type="entry name" value="DUF465"/>
    <property type="match status" value="1"/>
</dbReference>
<proteinExistence type="predicted"/>
<protein>
    <recommendedName>
        <fullName evidence="3">DUF465 domain-containing protein</fullName>
    </recommendedName>
</protein>
<dbReference type="STRING" id="549386.SAMN02927923_04534"/>
<evidence type="ECO:0000313" key="1">
    <source>
        <dbReference type="EMBL" id="SCZ14238.1"/>
    </source>
</evidence>
<sequence length="77" mass="9162">MDQFLKSLRHRAGIQARIDEEQTRPAPDYLRLTGLKKLRLKFREQIEFIERMNRNGEVVPIPVVRRRSFRSVLAGRT</sequence>
<reference evidence="1 2" key="1">
    <citation type="submission" date="2016-10" db="EMBL/GenBank/DDBJ databases">
        <authorList>
            <person name="de Groot N.N."/>
        </authorList>
    </citation>
    <scope>NUCLEOTIDE SEQUENCE [LARGE SCALE GENOMIC DNA]</scope>
    <source>
        <strain evidence="1 2">CGMCC 1.7666</strain>
    </source>
</reference>
<dbReference type="RefSeq" id="WP_175494016.1">
    <property type="nucleotide sequence ID" value="NZ_FMVJ01000025.1"/>
</dbReference>
<name>A0A1G5LPM3_9HYPH</name>
<keyword evidence="2" id="KW-1185">Reference proteome</keyword>
<evidence type="ECO:0008006" key="3">
    <source>
        <dbReference type="Google" id="ProtNLM"/>
    </source>
</evidence>